<dbReference type="PROSITE" id="PS51722">
    <property type="entry name" value="G_TR_2"/>
    <property type="match status" value="1"/>
</dbReference>
<sequence length="638" mass="72595">MDNNIIVGTAGHIDHGKTTLIKALTGEDTDRLLEEKERGISIELGFTHLQNEETESLNLNLGIVDVPGHQKFVNKMLAAAGGIDLTLIVVAADEGVMPQTKEHLSILELMGAEKAIIVISKKDLVDNEWLELVKLDILDQFENTFAGNAEMITVSAVTGEGIAKLKTKIIKLASNTKVSLNSEIPYYPIDRVFSLKGQGTVVTGTLFKGELFEGQELQLYPSAKKIKIKSMESHQKKLKKVRSGSRVGINLNYPDKNEIKRGDVISTADSLISTNFLEAKLKVLNSINFKIKNGDRIHFHTGTTEVMGTINLYGKQVAFPGDEIFIKIKLDHKISPYYRQKFVIRRFSPIDTIGGGEILEIDPPPRRKINSEKLIAHLNLLEEVDLKTALELFIKNMTGSAAELIQLKKKTALKTEKILELLSDLKEENKIFELKNDSSFIHTDNFKSIEKDIKEIVNDYHQQNRLKVGITREEIRSRLNFDLTKKELDKVLGILTTEQVLQEKDSLIAASNFSVQLTEKEKKQKQFILDKINNNYFSPPTRKELLAEDEELEAVINYLEHNSELVRLDQELYFDKDIFLKLQNLLRKYFRENESIELAEFRDLINSSRRYALVLLEKCDQLQFTLRRGDLRYPGKDL</sequence>
<reference evidence="10 11" key="1">
    <citation type="submission" date="2019-03" db="EMBL/GenBank/DDBJ databases">
        <title>Subsurface microbial communities from deep shales in Ohio and West Virginia, USA.</title>
        <authorList>
            <person name="Wrighton K."/>
        </authorList>
    </citation>
    <scope>NUCLEOTIDE SEQUENCE [LARGE SCALE GENOMIC DNA]</scope>
    <source>
        <strain evidence="10 11">MSL 7</strain>
    </source>
</reference>
<dbReference type="GO" id="GO:0005525">
    <property type="term" value="F:GTP binding"/>
    <property type="evidence" value="ECO:0007669"/>
    <property type="project" value="UniProtKB-KW"/>
</dbReference>
<evidence type="ECO:0000256" key="7">
    <source>
        <dbReference type="ARBA" id="ARBA00025526"/>
    </source>
</evidence>
<evidence type="ECO:0000256" key="5">
    <source>
        <dbReference type="ARBA" id="ARBA00022917"/>
    </source>
</evidence>
<dbReference type="Pfam" id="PF25461">
    <property type="entry name" value="Beta-barrel_SelB"/>
    <property type="match status" value="1"/>
</dbReference>
<comment type="caution">
    <text evidence="10">The sequence shown here is derived from an EMBL/GenBank/DDBJ whole genome shotgun (WGS) entry which is preliminary data.</text>
</comment>
<keyword evidence="3" id="KW-0963">Cytoplasm</keyword>
<dbReference type="SUPFAM" id="SSF52540">
    <property type="entry name" value="P-loop containing nucleoside triphosphate hydrolases"/>
    <property type="match status" value="1"/>
</dbReference>
<dbReference type="Gene3D" id="1.10.10.2770">
    <property type="match status" value="1"/>
</dbReference>
<dbReference type="GO" id="GO:0003723">
    <property type="term" value="F:RNA binding"/>
    <property type="evidence" value="ECO:0007669"/>
    <property type="project" value="InterPro"/>
</dbReference>
<dbReference type="InterPro" id="IPR027417">
    <property type="entry name" value="P-loop_NTPase"/>
</dbReference>
<evidence type="ECO:0000256" key="1">
    <source>
        <dbReference type="ARBA" id="ARBA00004496"/>
    </source>
</evidence>
<dbReference type="GO" id="GO:0001514">
    <property type="term" value="P:selenocysteine incorporation"/>
    <property type="evidence" value="ECO:0007669"/>
    <property type="project" value="InterPro"/>
</dbReference>
<dbReference type="InterPro" id="IPR036388">
    <property type="entry name" value="WH-like_DNA-bd_sf"/>
</dbReference>
<dbReference type="CDD" id="cd04171">
    <property type="entry name" value="SelB"/>
    <property type="match status" value="1"/>
</dbReference>
<dbReference type="NCBIfam" id="TIGR00475">
    <property type="entry name" value="selB"/>
    <property type="match status" value="1"/>
</dbReference>
<comment type="function">
    <text evidence="7">Translation factor necessary for the incorporation of selenocysteine into proteins. It probably replaces EF-Tu for the insertion of selenocysteine directed by the UGA codon. SelB binds GTP and GDP.</text>
</comment>
<name>A0A4R6S5T2_9FIRM</name>
<dbReference type="SUPFAM" id="SSF50447">
    <property type="entry name" value="Translation proteins"/>
    <property type="match status" value="1"/>
</dbReference>
<dbReference type="NCBIfam" id="TIGR00231">
    <property type="entry name" value="small_GTP"/>
    <property type="match status" value="1"/>
</dbReference>
<dbReference type="Gene3D" id="3.40.50.300">
    <property type="entry name" value="P-loop containing nucleotide triphosphate hydrolases"/>
    <property type="match status" value="1"/>
</dbReference>
<comment type="subcellular location">
    <subcellularLocation>
        <location evidence="1">Cytoplasm</location>
    </subcellularLocation>
</comment>
<dbReference type="CDD" id="cd03696">
    <property type="entry name" value="SelB_II"/>
    <property type="match status" value="1"/>
</dbReference>
<dbReference type="SUPFAM" id="SSF50465">
    <property type="entry name" value="EF-Tu/eEF-1alpha/eIF2-gamma C-terminal domain"/>
    <property type="match status" value="1"/>
</dbReference>
<dbReference type="InterPro" id="IPR057335">
    <property type="entry name" value="Beta-barrel_SelB"/>
</dbReference>
<dbReference type="InterPro" id="IPR015191">
    <property type="entry name" value="SelB_WHD4"/>
</dbReference>
<dbReference type="RefSeq" id="WP_133530324.1">
    <property type="nucleotide sequence ID" value="NZ_SNXX01000010.1"/>
</dbReference>
<keyword evidence="6" id="KW-0342">GTP-binding</keyword>
<dbReference type="InterPro" id="IPR000795">
    <property type="entry name" value="T_Tr_GTP-bd_dom"/>
</dbReference>
<dbReference type="AlphaFoldDB" id="A0A4R6S5T2"/>
<dbReference type="Gene3D" id="1.10.10.10">
    <property type="entry name" value="Winged helix-like DNA-binding domain superfamily/Winged helix DNA-binding domain"/>
    <property type="match status" value="1"/>
</dbReference>
<dbReference type="InterPro" id="IPR015190">
    <property type="entry name" value="Elong_fac_SelB-wing-hlx_typ-2"/>
</dbReference>
<keyword evidence="10" id="KW-0251">Elongation factor</keyword>
<dbReference type="GO" id="GO:0003924">
    <property type="term" value="F:GTPase activity"/>
    <property type="evidence" value="ECO:0007669"/>
    <property type="project" value="InterPro"/>
</dbReference>
<organism evidence="10 11">
    <name type="scientific">Halanaerobium saccharolyticum</name>
    <dbReference type="NCBI Taxonomy" id="43595"/>
    <lineage>
        <taxon>Bacteria</taxon>
        <taxon>Bacillati</taxon>
        <taxon>Bacillota</taxon>
        <taxon>Clostridia</taxon>
        <taxon>Halanaerobiales</taxon>
        <taxon>Halanaerobiaceae</taxon>
        <taxon>Halanaerobium</taxon>
    </lineage>
</organism>
<evidence type="ECO:0000313" key="11">
    <source>
        <dbReference type="Proteomes" id="UP000295176"/>
    </source>
</evidence>
<dbReference type="Pfam" id="PF09106">
    <property type="entry name" value="WHD_2nd_SelB"/>
    <property type="match status" value="1"/>
</dbReference>
<evidence type="ECO:0000256" key="4">
    <source>
        <dbReference type="ARBA" id="ARBA00022741"/>
    </source>
</evidence>
<dbReference type="PANTHER" id="PTHR43721">
    <property type="entry name" value="ELONGATION FACTOR TU-RELATED"/>
    <property type="match status" value="1"/>
</dbReference>
<dbReference type="GO" id="GO:0003746">
    <property type="term" value="F:translation elongation factor activity"/>
    <property type="evidence" value="ECO:0007669"/>
    <property type="project" value="UniProtKB-KW"/>
</dbReference>
<dbReference type="InterPro" id="IPR009001">
    <property type="entry name" value="Transl_elong_EF1A/Init_IF2_C"/>
</dbReference>
<evidence type="ECO:0000256" key="2">
    <source>
        <dbReference type="ARBA" id="ARBA00015953"/>
    </source>
</evidence>
<dbReference type="InterPro" id="IPR005225">
    <property type="entry name" value="Small_GTP-bd"/>
</dbReference>
<dbReference type="InterPro" id="IPR009000">
    <property type="entry name" value="Transl_B-barrel_sf"/>
</dbReference>
<dbReference type="InterPro" id="IPR004535">
    <property type="entry name" value="Transl_elong_SelB"/>
</dbReference>
<dbReference type="Pfam" id="PF09107">
    <property type="entry name" value="WHD_3rd_SelB"/>
    <property type="match status" value="1"/>
</dbReference>
<dbReference type="PANTHER" id="PTHR43721:SF22">
    <property type="entry name" value="ELONGATION FACTOR TU, MITOCHONDRIAL"/>
    <property type="match status" value="1"/>
</dbReference>
<dbReference type="InterPro" id="IPR004161">
    <property type="entry name" value="EFTu-like_2"/>
</dbReference>
<feature type="domain" description="Tr-type G" evidence="9">
    <location>
        <begin position="2"/>
        <end position="177"/>
    </location>
</feature>
<evidence type="ECO:0000313" key="10">
    <source>
        <dbReference type="EMBL" id="TDP94703.1"/>
    </source>
</evidence>
<dbReference type="InterPro" id="IPR050055">
    <property type="entry name" value="EF-Tu_GTPase"/>
</dbReference>
<dbReference type="Pfam" id="PF00009">
    <property type="entry name" value="GTP_EFTU"/>
    <property type="match status" value="1"/>
</dbReference>
<evidence type="ECO:0000256" key="3">
    <source>
        <dbReference type="ARBA" id="ARBA00022490"/>
    </source>
</evidence>
<dbReference type="Pfam" id="PF03144">
    <property type="entry name" value="GTP_EFTU_D2"/>
    <property type="match status" value="1"/>
</dbReference>
<dbReference type="CDD" id="cd15491">
    <property type="entry name" value="selB_III"/>
    <property type="match status" value="1"/>
</dbReference>
<keyword evidence="4" id="KW-0547">Nucleotide-binding</keyword>
<dbReference type="PROSITE" id="PS00301">
    <property type="entry name" value="G_TR_1"/>
    <property type="match status" value="1"/>
</dbReference>
<dbReference type="PRINTS" id="PR00315">
    <property type="entry name" value="ELONGATNFCT"/>
</dbReference>
<evidence type="ECO:0000256" key="8">
    <source>
        <dbReference type="ARBA" id="ARBA00031615"/>
    </source>
</evidence>
<gene>
    <name evidence="10" type="ORF">C7957_11040</name>
</gene>
<dbReference type="Gene3D" id="2.40.30.10">
    <property type="entry name" value="Translation factors"/>
    <property type="match status" value="2"/>
</dbReference>
<protein>
    <recommendedName>
        <fullName evidence="2">Selenocysteine-specific elongation factor</fullName>
    </recommendedName>
    <alternativeName>
        <fullName evidence="8">SelB translation factor</fullName>
    </alternativeName>
</protein>
<dbReference type="SUPFAM" id="SSF46785">
    <property type="entry name" value="Winged helix' DNA-binding domain"/>
    <property type="match status" value="2"/>
</dbReference>
<dbReference type="InterPro" id="IPR031157">
    <property type="entry name" value="G_TR_CS"/>
</dbReference>
<dbReference type="Proteomes" id="UP000295176">
    <property type="component" value="Unassembled WGS sequence"/>
</dbReference>
<accession>A0A4R6S5T2</accession>
<keyword evidence="5" id="KW-0648">Protein biosynthesis</keyword>
<evidence type="ECO:0000256" key="6">
    <source>
        <dbReference type="ARBA" id="ARBA00023134"/>
    </source>
</evidence>
<evidence type="ECO:0000259" key="9">
    <source>
        <dbReference type="PROSITE" id="PS51722"/>
    </source>
</evidence>
<proteinExistence type="predicted"/>
<dbReference type="EMBL" id="SNXX01000010">
    <property type="protein sequence ID" value="TDP94703.1"/>
    <property type="molecule type" value="Genomic_DNA"/>
</dbReference>
<dbReference type="InterPro" id="IPR036390">
    <property type="entry name" value="WH_DNA-bd_sf"/>
</dbReference>
<dbReference type="GO" id="GO:0005829">
    <property type="term" value="C:cytosol"/>
    <property type="evidence" value="ECO:0007669"/>
    <property type="project" value="TreeGrafter"/>
</dbReference>